<evidence type="ECO:0000313" key="5">
    <source>
        <dbReference type="EMBL" id="TDG01360.1"/>
    </source>
</evidence>
<evidence type="ECO:0000256" key="1">
    <source>
        <dbReference type="ARBA" id="ARBA00023015"/>
    </source>
</evidence>
<dbReference type="InterPro" id="IPR036388">
    <property type="entry name" value="WH-like_DNA-bd_sf"/>
</dbReference>
<keyword evidence="2" id="KW-0238">DNA-binding</keyword>
<sequence length="179" mass="19723">MNTANASAPATDPAVRDYIGADAWSLTGVITRLRRVLRSSVRQEFPWESLPMAQVEVLQRLADEPGMGVSDLADRQRLATNTVSSLVQQMVTSGLVERTPRPGDRRAVILNLTQNGTEILAAWQAANDRRLRQALERLPEAYRNVIENAVPALAALAALLEAEDQTRNRDQARQSGTRP</sequence>
<dbReference type="EMBL" id="SMRU01000002">
    <property type="protein sequence ID" value="TDG01360.1"/>
    <property type="molecule type" value="Genomic_DNA"/>
</dbReference>
<dbReference type="SMART" id="SM00347">
    <property type="entry name" value="HTH_MARR"/>
    <property type="match status" value="1"/>
</dbReference>
<dbReference type="InterPro" id="IPR036390">
    <property type="entry name" value="WH_DNA-bd_sf"/>
</dbReference>
<dbReference type="Gene3D" id="1.10.10.10">
    <property type="entry name" value="Winged helix-like DNA-binding domain superfamily/Winged helix DNA-binding domain"/>
    <property type="match status" value="1"/>
</dbReference>
<dbReference type="GO" id="GO:0003677">
    <property type="term" value="F:DNA binding"/>
    <property type="evidence" value="ECO:0007669"/>
    <property type="project" value="UniProtKB-KW"/>
</dbReference>
<dbReference type="SUPFAM" id="SSF46785">
    <property type="entry name" value="Winged helix' DNA-binding domain"/>
    <property type="match status" value="1"/>
</dbReference>
<dbReference type="PANTHER" id="PTHR39515:SF2">
    <property type="entry name" value="HTH-TYPE TRANSCRIPTIONAL REGULATOR RV0880"/>
    <property type="match status" value="1"/>
</dbReference>
<dbReference type="GO" id="GO:0003700">
    <property type="term" value="F:DNA-binding transcription factor activity"/>
    <property type="evidence" value="ECO:0007669"/>
    <property type="project" value="InterPro"/>
</dbReference>
<dbReference type="InterPro" id="IPR000835">
    <property type="entry name" value="HTH_MarR-typ"/>
</dbReference>
<organism evidence="5 6">
    <name type="scientific">Arthrobacter terricola</name>
    <dbReference type="NCBI Taxonomy" id="2547396"/>
    <lineage>
        <taxon>Bacteria</taxon>
        <taxon>Bacillati</taxon>
        <taxon>Actinomycetota</taxon>
        <taxon>Actinomycetes</taxon>
        <taxon>Micrococcales</taxon>
        <taxon>Micrococcaceae</taxon>
        <taxon>Arthrobacter</taxon>
    </lineage>
</organism>
<comment type="caution">
    <text evidence="5">The sequence shown here is derived from an EMBL/GenBank/DDBJ whole genome shotgun (WGS) entry which is preliminary data.</text>
</comment>
<dbReference type="PROSITE" id="PS50995">
    <property type="entry name" value="HTH_MARR_2"/>
    <property type="match status" value="1"/>
</dbReference>
<dbReference type="PANTHER" id="PTHR39515">
    <property type="entry name" value="CONSERVED PROTEIN"/>
    <property type="match status" value="1"/>
</dbReference>
<dbReference type="RefSeq" id="WP_133202621.1">
    <property type="nucleotide sequence ID" value="NZ_SMRU01000002.1"/>
</dbReference>
<dbReference type="Pfam" id="PF01047">
    <property type="entry name" value="MarR"/>
    <property type="match status" value="1"/>
</dbReference>
<keyword evidence="1" id="KW-0805">Transcription regulation</keyword>
<name>A0A4R5KZ13_9MICC</name>
<gene>
    <name evidence="5" type="ORF">E1809_02325</name>
</gene>
<dbReference type="InterPro" id="IPR052526">
    <property type="entry name" value="HTH-type_Bedaq_tolerance"/>
</dbReference>
<feature type="domain" description="HTH marR-type" evidence="4">
    <location>
        <begin position="23"/>
        <end position="165"/>
    </location>
</feature>
<dbReference type="OrthoDB" id="9815567at2"/>
<evidence type="ECO:0000256" key="3">
    <source>
        <dbReference type="ARBA" id="ARBA00023163"/>
    </source>
</evidence>
<keyword evidence="6" id="KW-1185">Reference proteome</keyword>
<dbReference type="AlphaFoldDB" id="A0A4R5KZ13"/>
<dbReference type="Proteomes" id="UP000295511">
    <property type="component" value="Unassembled WGS sequence"/>
</dbReference>
<dbReference type="PROSITE" id="PS01117">
    <property type="entry name" value="HTH_MARR_1"/>
    <property type="match status" value="1"/>
</dbReference>
<accession>A0A4R5KZ13</accession>
<keyword evidence="3" id="KW-0804">Transcription</keyword>
<evidence type="ECO:0000259" key="4">
    <source>
        <dbReference type="PROSITE" id="PS50995"/>
    </source>
</evidence>
<evidence type="ECO:0000313" key="6">
    <source>
        <dbReference type="Proteomes" id="UP000295511"/>
    </source>
</evidence>
<dbReference type="InterPro" id="IPR023187">
    <property type="entry name" value="Tscrpt_reg_MarR-type_CS"/>
</dbReference>
<reference evidence="5 6" key="1">
    <citation type="submission" date="2019-03" db="EMBL/GenBank/DDBJ databases">
        <title>Whole genome sequence of Arthrobacter sp JH1-1.</title>
        <authorList>
            <person name="Trinh H.N."/>
        </authorList>
    </citation>
    <scope>NUCLEOTIDE SEQUENCE [LARGE SCALE GENOMIC DNA]</scope>
    <source>
        <strain evidence="5 6">JH1-1</strain>
    </source>
</reference>
<proteinExistence type="predicted"/>
<evidence type="ECO:0000256" key="2">
    <source>
        <dbReference type="ARBA" id="ARBA00023125"/>
    </source>
</evidence>
<protein>
    <submittedName>
        <fullName evidence="5">MarR family transcriptional regulator</fullName>
    </submittedName>
</protein>